<keyword evidence="4" id="KW-1185">Reference proteome</keyword>
<keyword evidence="2" id="KW-0812">Transmembrane</keyword>
<evidence type="ECO:0000313" key="3">
    <source>
        <dbReference type="EMBL" id="VDK44807.1"/>
    </source>
</evidence>
<dbReference type="Proteomes" id="UP000267096">
    <property type="component" value="Unassembled WGS sequence"/>
</dbReference>
<evidence type="ECO:0000256" key="1">
    <source>
        <dbReference type="SAM" id="MobiDB-lite"/>
    </source>
</evidence>
<feature type="transmembrane region" description="Helical" evidence="2">
    <location>
        <begin position="59"/>
        <end position="84"/>
    </location>
</feature>
<evidence type="ECO:0000256" key="2">
    <source>
        <dbReference type="SAM" id="Phobius"/>
    </source>
</evidence>
<evidence type="ECO:0000313" key="4">
    <source>
        <dbReference type="Proteomes" id="UP000267096"/>
    </source>
</evidence>
<dbReference type="EMBL" id="UYRR01031059">
    <property type="protein sequence ID" value="VDK44807.1"/>
    <property type="molecule type" value="Genomic_DNA"/>
</dbReference>
<dbReference type="OrthoDB" id="10637095at2759"/>
<reference evidence="3 4" key="2">
    <citation type="submission" date="2018-11" db="EMBL/GenBank/DDBJ databases">
        <authorList>
            <consortium name="Pathogen Informatics"/>
        </authorList>
    </citation>
    <scope>NUCLEOTIDE SEQUENCE [LARGE SCALE GENOMIC DNA]</scope>
</reference>
<keyword evidence="2" id="KW-0472">Membrane</keyword>
<accession>A0A0M3JUJ5</accession>
<name>A0A0M3JUJ5_ANISI</name>
<feature type="region of interest" description="Disordered" evidence="1">
    <location>
        <begin position="313"/>
        <end position="334"/>
    </location>
</feature>
<dbReference type="AlphaFoldDB" id="A0A0M3JUJ5"/>
<evidence type="ECO:0000313" key="5">
    <source>
        <dbReference type="WBParaSite" id="ASIM_0001185801-mRNA-1"/>
    </source>
</evidence>
<feature type="transmembrane region" description="Helical" evidence="2">
    <location>
        <begin position="194"/>
        <end position="217"/>
    </location>
</feature>
<sequence>MCARVASTTNNVSTVIELGNSCNEHDPHSKLCKHIHIKTAEWQSNQCQRKKTKVHINSIICGLDLIINFQVAALVAVLLSFAIYLLNNMLFLITLRLLPAYFTLIIGTLFYAFFMFGYRQQNRWMIFAYFFFLGTFDALLVVLLSFSLTFIRNPQHAPLVYSHDEYVYGPYSTKSEFYEKNLDILAHDIMMYKVMFLLSCTSLLLISVCLPIVYRYFKYVCDQHDRSSSHSECRHNSHFSTSSIPAATRNRHTHHRRNSASIGPICTISYPPACPPAYTIEPTAYTPPRRPLFKSIIPQSRLILPQYTDFRRDVYAEPPPYQEKPHGNEQSSDN</sequence>
<protein>
    <submittedName>
        <fullName evidence="3 5">Uncharacterized protein</fullName>
    </submittedName>
</protein>
<gene>
    <name evidence="3" type="ORF">ASIM_LOCUS11324</name>
</gene>
<proteinExistence type="predicted"/>
<feature type="transmembrane region" description="Helical" evidence="2">
    <location>
        <begin position="126"/>
        <end position="151"/>
    </location>
</feature>
<feature type="transmembrane region" description="Helical" evidence="2">
    <location>
        <begin position="90"/>
        <end position="114"/>
    </location>
</feature>
<reference evidence="5" key="1">
    <citation type="submission" date="2017-02" db="UniProtKB">
        <authorList>
            <consortium name="WormBaseParasite"/>
        </authorList>
    </citation>
    <scope>IDENTIFICATION</scope>
</reference>
<dbReference type="WBParaSite" id="ASIM_0001185801-mRNA-1">
    <property type="protein sequence ID" value="ASIM_0001185801-mRNA-1"/>
    <property type="gene ID" value="ASIM_0001185801"/>
</dbReference>
<keyword evidence="2" id="KW-1133">Transmembrane helix</keyword>
<organism evidence="5">
    <name type="scientific">Anisakis simplex</name>
    <name type="common">Herring worm</name>
    <dbReference type="NCBI Taxonomy" id="6269"/>
    <lineage>
        <taxon>Eukaryota</taxon>
        <taxon>Metazoa</taxon>
        <taxon>Ecdysozoa</taxon>
        <taxon>Nematoda</taxon>
        <taxon>Chromadorea</taxon>
        <taxon>Rhabditida</taxon>
        <taxon>Spirurina</taxon>
        <taxon>Ascaridomorpha</taxon>
        <taxon>Ascaridoidea</taxon>
        <taxon>Anisakidae</taxon>
        <taxon>Anisakis</taxon>
        <taxon>Anisakis simplex complex</taxon>
    </lineage>
</organism>